<dbReference type="SMART" id="SM00717">
    <property type="entry name" value="SANT"/>
    <property type="match status" value="1"/>
</dbReference>
<feature type="domain" description="CXC" evidence="14">
    <location>
        <begin position="577"/>
        <end position="678"/>
    </location>
</feature>
<evidence type="ECO:0000313" key="15">
    <source>
        <dbReference type="EnsemblMetazoa" id="tetur15g02370.1"/>
    </source>
</evidence>
<evidence type="ECO:0000256" key="8">
    <source>
        <dbReference type="ARBA" id="ARBA00023015"/>
    </source>
</evidence>
<feature type="compositionally biased region" description="Low complexity" evidence="12">
    <location>
        <begin position="369"/>
        <end position="378"/>
    </location>
</feature>
<comment type="catalytic activity">
    <reaction evidence="11">
        <text>L-lysyl(27)-[histone H3] + 3 S-adenosyl-L-methionine = N(6),N(6),N(6)-trimethyl-L-lysyl(27)-[histone H3] + 3 S-adenosyl-L-homocysteine + 3 H(+)</text>
        <dbReference type="Rhea" id="RHEA:60292"/>
        <dbReference type="Rhea" id="RHEA-COMP:15535"/>
        <dbReference type="Rhea" id="RHEA-COMP:15548"/>
        <dbReference type="ChEBI" id="CHEBI:15378"/>
        <dbReference type="ChEBI" id="CHEBI:29969"/>
        <dbReference type="ChEBI" id="CHEBI:57856"/>
        <dbReference type="ChEBI" id="CHEBI:59789"/>
        <dbReference type="ChEBI" id="CHEBI:61961"/>
        <dbReference type="EC" id="2.1.1.356"/>
    </reaction>
</comment>
<keyword evidence="8" id="KW-0805">Transcription regulation</keyword>
<dbReference type="InterPro" id="IPR048358">
    <property type="entry name" value="EZH1/2_MCSS"/>
</dbReference>
<dbReference type="Pfam" id="PF18118">
    <property type="entry name" value="PRC2_HTH_1"/>
    <property type="match status" value="1"/>
</dbReference>
<dbReference type="Gene3D" id="1.20.58.1880">
    <property type="match status" value="1"/>
</dbReference>
<keyword evidence="7" id="KW-0156">Chromatin regulator</keyword>
<keyword evidence="9" id="KW-0804">Transcription</keyword>
<sequence length="819" mass="93617">MQELVDKSDDSSNSSVVLLETISNGDPDLTLLATELQRFIRSEWTKTRSRTRYRRKDVIKNCYINNRKELKRLHASHPPQSVSVNYKFSTYENPSMIAKTMLVDFSDGKKTNVFIKQMHFVKQIPTMFIWAPIQQNYLVADEQELHNIPYLGDEVIDNENNFIVDLLNNYNGKVHGDGETNNFEDEPFFELVDNLSQKMDQVELLEPLLKEVRSLKPSTLAEKEKEYPPFKVFEAISFAFPERGSPEELRLKYLDIMRRKDRIRIMPLETTPNIDGPNAVSTSREQTMHSFHTLFCRRCYKYDCFTHQVGSVKPRCRYTKMKPDTTPCGDDCYLHFESVKIKIKQESEEEARKQELPERPIVKKVFSVESNGSSGNDASSEDSNDSSASIKMRKGPNHILTSRSSSETRRLRAPSYSSLSSEGQDLNGKDECDKNNSVQVNGNTTNSEGYTNGQTNGNANGKTNGKTNGKEEDSVEESMKSESEAVNNCSDLDDSPIDMGSWTGSEKSLFRALWNAYYKNYCAIAEAIFTKTCAQVYLFAQQEWEEFVVDEVSKETTTTPKKKKKRSNSLYHRNKTSRRSFTKNGRPHVNVDNYVPCDHPGQSCDSRCVCVSTNNFCEKYCNCSLDCPNRFPGCRCKGQCNSKQCPCFNAIRECDPDLCQSCGADSFDEPNISCKNVSIQRGMKKHLLLAFSDVEGWGIFLKDSAHKNELISEYCGEIISQDEADRRGKVYDKYNRSFLFNLNNEFVVDATRKGNKIRFANHSVNPNCFAKVMMVNGDHRIGIFARRNIEPGEELFFDYRYGLSEQLKFVGIERDIILA</sequence>
<feature type="compositionally biased region" description="Low complexity" evidence="12">
    <location>
        <begin position="449"/>
        <end position="467"/>
    </location>
</feature>
<protein>
    <recommendedName>
        <fullName evidence="2">[histone H3]-lysine(27) N-trimethyltransferase</fullName>
        <ecNumber evidence="2">2.1.1.356</ecNumber>
    </recommendedName>
</protein>
<dbReference type="InterPro" id="IPR033467">
    <property type="entry name" value="Tesmin/TSO1-like_CXC"/>
</dbReference>
<evidence type="ECO:0000256" key="2">
    <source>
        <dbReference type="ARBA" id="ARBA00012186"/>
    </source>
</evidence>
<proteinExistence type="predicted"/>
<comment type="subcellular location">
    <subcellularLocation>
        <location evidence="1">Nucleus</location>
    </subcellularLocation>
</comment>
<dbReference type="KEGG" id="tut:107365534"/>
<evidence type="ECO:0000256" key="9">
    <source>
        <dbReference type="ARBA" id="ARBA00023163"/>
    </source>
</evidence>
<evidence type="ECO:0000256" key="1">
    <source>
        <dbReference type="ARBA" id="ARBA00004123"/>
    </source>
</evidence>
<feature type="region of interest" description="Disordered" evidence="12">
    <location>
        <begin position="369"/>
        <end position="493"/>
    </location>
</feature>
<keyword evidence="6" id="KW-0949">S-adenosyl-L-methionine</keyword>
<dbReference type="EC" id="2.1.1.356" evidence="2"/>
<dbReference type="Pfam" id="PF00856">
    <property type="entry name" value="SET"/>
    <property type="match status" value="1"/>
</dbReference>
<dbReference type="FunFam" id="2.170.270.10:FF:000001">
    <property type="entry name" value="Putative histone-lysine N-methyltransferase EZH2"/>
    <property type="match status" value="1"/>
</dbReference>
<keyword evidence="16" id="KW-1185">Reference proteome</keyword>
<dbReference type="HOGENOM" id="CLU_011342_0_0_1"/>
<organism evidence="15 16">
    <name type="scientific">Tetranychus urticae</name>
    <name type="common">Two-spotted spider mite</name>
    <dbReference type="NCBI Taxonomy" id="32264"/>
    <lineage>
        <taxon>Eukaryota</taxon>
        <taxon>Metazoa</taxon>
        <taxon>Ecdysozoa</taxon>
        <taxon>Arthropoda</taxon>
        <taxon>Chelicerata</taxon>
        <taxon>Arachnida</taxon>
        <taxon>Acari</taxon>
        <taxon>Acariformes</taxon>
        <taxon>Trombidiformes</taxon>
        <taxon>Prostigmata</taxon>
        <taxon>Eleutherengona</taxon>
        <taxon>Raphignathae</taxon>
        <taxon>Tetranychoidea</taxon>
        <taxon>Tetranychidae</taxon>
        <taxon>Tetranychus</taxon>
    </lineage>
</organism>
<dbReference type="SUPFAM" id="SSF46689">
    <property type="entry name" value="Homeodomain-like"/>
    <property type="match status" value="1"/>
</dbReference>
<dbReference type="GO" id="GO:0031507">
    <property type="term" value="P:heterochromatin formation"/>
    <property type="evidence" value="ECO:0007669"/>
    <property type="project" value="TreeGrafter"/>
</dbReference>
<dbReference type="InterPro" id="IPR026489">
    <property type="entry name" value="CXC_dom"/>
</dbReference>
<dbReference type="InterPro" id="IPR009057">
    <property type="entry name" value="Homeodomain-like_sf"/>
</dbReference>
<evidence type="ECO:0000259" key="14">
    <source>
        <dbReference type="PROSITE" id="PS51633"/>
    </source>
</evidence>
<evidence type="ECO:0000256" key="3">
    <source>
        <dbReference type="ARBA" id="ARBA00022491"/>
    </source>
</evidence>
<evidence type="ECO:0000256" key="4">
    <source>
        <dbReference type="ARBA" id="ARBA00022603"/>
    </source>
</evidence>
<evidence type="ECO:0000256" key="12">
    <source>
        <dbReference type="SAM" id="MobiDB-lite"/>
    </source>
</evidence>
<dbReference type="GO" id="GO:0032259">
    <property type="term" value="P:methylation"/>
    <property type="evidence" value="ECO:0007669"/>
    <property type="project" value="UniProtKB-KW"/>
</dbReference>
<dbReference type="AlphaFoldDB" id="T1KMP5"/>
<evidence type="ECO:0000256" key="10">
    <source>
        <dbReference type="ARBA" id="ARBA00023242"/>
    </source>
</evidence>
<reference evidence="15" key="2">
    <citation type="submission" date="2015-06" db="UniProtKB">
        <authorList>
            <consortium name="EnsemblMetazoa"/>
        </authorList>
    </citation>
    <scope>IDENTIFICATION</scope>
</reference>
<dbReference type="InterPro" id="IPR001214">
    <property type="entry name" value="SET_dom"/>
</dbReference>
<feature type="compositionally biased region" description="Basic and acidic residues" evidence="12">
    <location>
        <begin position="468"/>
        <end position="483"/>
    </location>
</feature>
<reference evidence="16" key="1">
    <citation type="submission" date="2011-08" db="EMBL/GenBank/DDBJ databases">
        <authorList>
            <person name="Rombauts S."/>
        </authorList>
    </citation>
    <scope>NUCLEOTIDE SEQUENCE</scope>
    <source>
        <strain evidence="16">London</strain>
    </source>
</reference>
<keyword evidence="4" id="KW-0489">Methyltransferase</keyword>
<evidence type="ECO:0000256" key="5">
    <source>
        <dbReference type="ARBA" id="ARBA00022679"/>
    </source>
</evidence>
<dbReference type="InterPro" id="IPR046341">
    <property type="entry name" value="SET_dom_sf"/>
</dbReference>
<dbReference type="Pfam" id="PF21358">
    <property type="entry name" value="Ezh2_MCSS"/>
    <property type="match status" value="1"/>
</dbReference>
<feature type="compositionally biased region" description="Polar residues" evidence="12">
    <location>
        <begin position="415"/>
        <end position="424"/>
    </location>
</feature>
<dbReference type="EnsemblMetazoa" id="tetur15g02370.1">
    <property type="protein sequence ID" value="tetur15g02370.1"/>
    <property type="gene ID" value="tetur15g02370"/>
</dbReference>
<dbReference type="STRING" id="32264.T1KMP5"/>
<dbReference type="Pfam" id="PF18264">
    <property type="entry name" value="preSET_CXC"/>
    <property type="match status" value="1"/>
</dbReference>
<dbReference type="eggNOG" id="KOG1079">
    <property type="taxonomic scope" value="Eukaryota"/>
</dbReference>
<dbReference type="PROSITE" id="PS51633">
    <property type="entry name" value="CXC"/>
    <property type="match status" value="1"/>
</dbReference>
<dbReference type="SUPFAM" id="SSF82199">
    <property type="entry name" value="SET domain"/>
    <property type="match status" value="1"/>
</dbReference>
<dbReference type="Proteomes" id="UP000015104">
    <property type="component" value="Unassembled WGS sequence"/>
</dbReference>
<dbReference type="OMA" id="HMVGASC"/>
<dbReference type="GO" id="GO:0035098">
    <property type="term" value="C:ESC/E(Z) complex"/>
    <property type="evidence" value="ECO:0007669"/>
    <property type="project" value="TreeGrafter"/>
</dbReference>
<dbReference type="SMART" id="SM00317">
    <property type="entry name" value="SET"/>
    <property type="match status" value="1"/>
</dbReference>
<evidence type="ECO:0000259" key="13">
    <source>
        <dbReference type="PROSITE" id="PS50280"/>
    </source>
</evidence>
<dbReference type="InterPro" id="IPR045318">
    <property type="entry name" value="EZH1/2-like"/>
</dbReference>
<dbReference type="SMART" id="SM01114">
    <property type="entry name" value="CXC"/>
    <property type="match status" value="1"/>
</dbReference>
<feature type="domain" description="SET" evidence="13">
    <location>
        <begin position="685"/>
        <end position="800"/>
    </location>
</feature>
<dbReference type="InterPro" id="IPR041343">
    <property type="entry name" value="PRC2_HTH_1"/>
</dbReference>
<dbReference type="InterPro" id="IPR041355">
    <property type="entry name" value="Pre-SET_CXC"/>
</dbReference>
<dbReference type="GO" id="GO:0140951">
    <property type="term" value="F:histone H3K27 trimethyltransferase activity"/>
    <property type="evidence" value="ECO:0007669"/>
    <property type="project" value="UniProtKB-EC"/>
</dbReference>
<feature type="compositionally biased region" description="Polar residues" evidence="12">
    <location>
        <begin position="435"/>
        <end position="448"/>
    </location>
</feature>
<keyword evidence="5" id="KW-0808">Transferase</keyword>
<evidence type="ECO:0000256" key="6">
    <source>
        <dbReference type="ARBA" id="ARBA00022691"/>
    </source>
</evidence>
<accession>T1KMP5</accession>
<gene>
    <name evidence="15" type="primary">107365534</name>
</gene>
<evidence type="ECO:0000313" key="16">
    <source>
        <dbReference type="Proteomes" id="UP000015104"/>
    </source>
</evidence>
<keyword evidence="10" id="KW-0539">Nucleus</keyword>
<dbReference type="PROSITE" id="PS50280">
    <property type="entry name" value="SET"/>
    <property type="match status" value="1"/>
</dbReference>
<dbReference type="OrthoDB" id="6141102at2759"/>
<name>T1KMP5_TETUR</name>
<evidence type="ECO:0000256" key="11">
    <source>
        <dbReference type="ARBA" id="ARBA00048568"/>
    </source>
</evidence>
<evidence type="ECO:0000256" key="7">
    <source>
        <dbReference type="ARBA" id="ARBA00022853"/>
    </source>
</evidence>
<dbReference type="GO" id="GO:0003682">
    <property type="term" value="F:chromatin binding"/>
    <property type="evidence" value="ECO:0007669"/>
    <property type="project" value="TreeGrafter"/>
</dbReference>
<dbReference type="Gene3D" id="2.170.270.10">
    <property type="entry name" value="SET domain"/>
    <property type="match status" value="1"/>
</dbReference>
<keyword evidence="3" id="KW-0678">Repressor</keyword>
<dbReference type="InterPro" id="IPR001005">
    <property type="entry name" value="SANT/Myb"/>
</dbReference>
<dbReference type="PANTHER" id="PTHR45747:SF4">
    <property type="entry name" value="HISTONE-LYSINE N-METHYLTRANSFERASE E(Z)"/>
    <property type="match status" value="1"/>
</dbReference>
<dbReference type="PANTHER" id="PTHR45747">
    <property type="entry name" value="HISTONE-LYSINE N-METHYLTRANSFERASE E(Z)"/>
    <property type="match status" value="1"/>
</dbReference>
<dbReference type="EMBL" id="CAEY01000248">
    <property type="status" value="NOT_ANNOTATED_CDS"/>
    <property type="molecule type" value="Genomic_DNA"/>
</dbReference>